<organism evidence="1 2">
    <name type="scientific">Candidatus Kerfeldbacteria bacterium RIFCSPHIGHO2_12_FULL_48_17</name>
    <dbReference type="NCBI Taxonomy" id="1798542"/>
    <lineage>
        <taxon>Bacteria</taxon>
        <taxon>Candidatus Kerfeldiibacteriota</taxon>
    </lineage>
</organism>
<gene>
    <name evidence="1" type="ORF">A3F54_00010</name>
</gene>
<proteinExistence type="predicted"/>
<sequence length="93" mass="10463">MVSMTIAQKIERIAAQIGINGSAAFASKKNALLFARLVRARGFSVFMRRSSGPTVDGGFTKAYFVQVWKKNRPAKKRAPRRQLPGIYDPNFRF</sequence>
<dbReference type="STRING" id="1798542.A3F54_00010"/>
<protein>
    <submittedName>
        <fullName evidence="1">Uncharacterized protein</fullName>
    </submittedName>
</protein>
<dbReference type="EMBL" id="MHKD01000035">
    <property type="protein sequence ID" value="OGY82264.1"/>
    <property type="molecule type" value="Genomic_DNA"/>
</dbReference>
<evidence type="ECO:0000313" key="1">
    <source>
        <dbReference type="EMBL" id="OGY82264.1"/>
    </source>
</evidence>
<dbReference type="Proteomes" id="UP000176952">
    <property type="component" value="Unassembled WGS sequence"/>
</dbReference>
<dbReference type="AlphaFoldDB" id="A0A1G2AZB9"/>
<name>A0A1G2AZB9_9BACT</name>
<comment type="caution">
    <text evidence="1">The sequence shown here is derived from an EMBL/GenBank/DDBJ whole genome shotgun (WGS) entry which is preliminary data.</text>
</comment>
<accession>A0A1G2AZB9</accession>
<evidence type="ECO:0000313" key="2">
    <source>
        <dbReference type="Proteomes" id="UP000176952"/>
    </source>
</evidence>
<reference evidence="1 2" key="1">
    <citation type="journal article" date="2016" name="Nat. Commun.">
        <title>Thousands of microbial genomes shed light on interconnected biogeochemical processes in an aquifer system.</title>
        <authorList>
            <person name="Anantharaman K."/>
            <person name="Brown C.T."/>
            <person name="Hug L.A."/>
            <person name="Sharon I."/>
            <person name="Castelle C.J."/>
            <person name="Probst A.J."/>
            <person name="Thomas B.C."/>
            <person name="Singh A."/>
            <person name="Wilkins M.J."/>
            <person name="Karaoz U."/>
            <person name="Brodie E.L."/>
            <person name="Williams K.H."/>
            <person name="Hubbard S.S."/>
            <person name="Banfield J.F."/>
        </authorList>
    </citation>
    <scope>NUCLEOTIDE SEQUENCE [LARGE SCALE GENOMIC DNA]</scope>
</reference>